<reference evidence="2" key="1">
    <citation type="submission" date="2022-11" db="EMBL/GenBank/DDBJ databases">
        <authorList>
            <person name="Petersen C."/>
        </authorList>
    </citation>
    <scope>NUCLEOTIDE SEQUENCE</scope>
    <source>
        <strain evidence="2">IBT 30069</strain>
    </source>
</reference>
<organism evidence="2 3">
    <name type="scientific">Penicillium angulare</name>
    <dbReference type="NCBI Taxonomy" id="116970"/>
    <lineage>
        <taxon>Eukaryota</taxon>
        <taxon>Fungi</taxon>
        <taxon>Dikarya</taxon>
        <taxon>Ascomycota</taxon>
        <taxon>Pezizomycotina</taxon>
        <taxon>Eurotiomycetes</taxon>
        <taxon>Eurotiomycetidae</taxon>
        <taxon>Eurotiales</taxon>
        <taxon>Aspergillaceae</taxon>
        <taxon>Penicillium</taxon>
    </lineage>
</organism>
<dbReference type="InterPro" id="IPR037401">
    <property type="entry name" value="SnoaL-like"/>
</dbReference>
<gene>
    <name evidence="2" type="ORF">N7456_005394</name>
</gene>
<keyword evidence="3" id="KW-1185">Reference proteome</keyword>
<evidence type="ECO:0000313" key="3">
    <source>
        <dbReference type="Proteomes" id="UP001149165"/>
    </source>
</evidence>
<dbReference type="InterPro" id="IPR032710">
    <property type="entry name" value="NTF2-like_dom_sf"/>
</dbReference>
<feature type="domain" description="SnoaL-like" evidence="1">
    <location>
        <begin position="10"/>
        <end position="142"/>
    </location>
</feature>
<dbReference type="Gene3D" id="3.10.450.50">
    <property type="match status" value="1"/>
</dbReference>
<dbReference type="OrthoDB" id="2148716at2759"/>
<accession>A0A9W9KJ92</accession>
<comment type="caution">
    <text evidence="2">The sequence shown here is derived from an EMBL/GenBank/DDBJ whole genome shotgun (WGS) entry which is preliminary data.</text>
</comment>
<protein>
    <recommendedName>
        <fullName evidence="1">SnoaL-like domain-containing protein</fullName>
    </recommendedName>
</protein>
<dbReference type="AlphaFoldDB" id="A0A9W9KJ92"/>
<sequence length="157" mass="17422">MATPLSLTGLTPREAITDTAYRLARSFDHNDINAFNSAISEGAILELNITEPLTFSGISNIRAATFDRIVKMDTSHMLSNIRVDVQQNAKEATLQCYTLSQHCPLGRGRDVKAPKYLAGAEFVFEMVFDEGDGSGLWKIRRWVADLVWAEGDESLIL</sequence>
<proteinExistence type="predicted"/>
<reference evidence="2" key="2">
    <citation type="journal article" date="2023" name="IMA Fungus">
        <title>Comparative genomic study of the Penicillium genus elucidates a diverse pangenome and 15 lateral gene transfer events.</title>
        <authorList>
            <person name="Petersen C."/>
            <person name="Sorensen T."/>
            <person name="Nielsen M.R."/>
            <person name="Sondergaard T.E."/>
            <person name="Sorensen J.L."/>
            <person name="Fitzpatrick D.A."/>
            <person name="Frisvad J.C."/>
            <person name="Nielsen K.L."/>
        </authorList>
    </citation>
    <scope>NUCLEOTIDE SEQUENCE</scope>
    <source>
        <strain evidence="2">IBT 30069</strain>
    </source>
</reference>
<evidence type="ECO:0000313" key="2">
    <source>
        <dbReference type="EMBL" id="KAJ5108719.1"/>
    </source>
</evidence>
<dbReference type="Pfam" id="PF13577">
    <property type="entry name" value="SnoaL_4"/>
    <property type="match status" value="1"/>
</dbReference>
<name>A0A9W9KJ92_9EURO</name>
<dbReference type="SUPFAM" id="SSF54427">
    <property type="entry name" value="NTF2-like"/>
    <property type="match status" value="1"/>
</dbReference>
<dbReference type="Proteomes" id="UP001149165">
    <property type="component" value="Unassembled WGS sequence"/>
</dbReference>
<dbReference type="EMBL" id="JAPQKH010000003">
    <property type="protein sequence ID" value="KAJ5108719.1"/>
    <property type="molecule type" value="Genomic_DNA"/>
</dbReference>
<evidence type="ECO:0000259" key="1">
    <source>
        <dbReference type="Pfam" id="PF13577"/>
    </source>
</evidence>